<dbReference type="Proteomes" id="UP001369815">
    <property type="component" value="Unassembled WGS sequence"/>
</dbReference>
<accession>A0AAX6MKW2</accession>
<feature type="region of interest" description="Disordered" evidence="1">
    <location>
        <begin position="119"/>
        <end position="138"/>
    </location>
</feature>
<comment type="caution">
    <text evidence="2">The sequence shown here is derived from an EMBL/GenBank/DDBJ whole genome shotgun (WGS) entry which is preliminary data.</text>
</comment>
<evidence type="ECO:0000313" key="2">
    <source>
        <dbReference type="EMBL" id="KAK6953275.1"/>
    </source>
</evidence>
<keyword evidence="3" id="KW-1185">Reference proteome</keyword>
<dbReference type="EMBL" id="JBANMG010000005">
    <property type="protein sequence ID" value="KAK6953275.1"/>
    <property type="molecule type" value="Genomic_DNA"/>
</dbReference>
<sequence length="298" mass="33533">MSRQRQSFVQRFVPDITRIFEFPISGMTSANGSLDPRSLSYESSNLNEITRRQMNEDISAYRYDLDFCRNQLASADLTPQEVRTLQIRVLDCGHNIRSCQHRIQQLDAQVRNAAAAAASATPTFKPQQYRNSTVTPASTAGVKRPRIVKTLDSDDDEHGDADTVMDLTSSGTTNFQRLGFWKCRLCTSQKFLDAGANRVPSAPCKWPLKDVSKMINHFLDMHTEHSPSERCEELGTALAFNRGPFEYWLVRTRAQDLEDRGIIDEFINTLQSGCMPDALRGLSRAAGAFPNTISGFKR</sequence>
<name>A0AAX6MKW2_9PEZI</name>
<dbReference type="AlphaFoldDB" id="A0AAX6MKW2"/>
<evidence type="ECO:0000256" key="1">
    <source>
        <dbReference type="SAM" id="MobiDB-lite"/>
    </source>
</evidence>
<proteinExistence type="predicted"/>
<gene>
    <name evidence="2" type="ORF">Daesc_005576</name>
</gene>
<organism evidence="2 3">
    <name type="scientific">Daldinia eschscholtzii</name>
    <dbReference type="NCBI Taxonomy" id="292717"/>
    <lineage>
        <taxon>Eukaryota</taxon>
        <taxon>Fungi</taxon>
        <taxon>Dikarya</taxon>
        <taxon>Ascomycota</taxon>
        <taxon>Pezizomycotina</taxon>
        <taxon>Sordariomycetes</taxon>
        <taxon>Xylariomycetidae</taxon>
        <taxon>Xylariales</taxon>
        <taxon>Hypoxylaceae</taxon>
        <taxon>Daldinia</taxon>
    </lineage>
</organism>
<reference evidence="2 3" key="1">
    <citation type="journal article" date="2024" name="Front Chem Biol">
        <title>Unveiling the potential of Daldinia eschscholtzii MFLUCC 19-0629 through bioactivity and bioinformatics studies for enhanced sustainable agriculture production.</title>
        <authorList>
            <person name="Brooks S."/>
            <person name="Weaver J.A."/>
            <person name="Klomchit A."/>
            <person name="Alharthi S.A."/>
            <person name="Onlamun T."/>
            <person name="Nurani R."/>
            <person name="Vong T.K."/>
            <person name="Alberti F."/>
            <person name="Greco C."/>
        </authorList>
    </citation>
    <scope>NUCLEOTIDE SEQUENCE [LARGE SCALE GENOMIC DNA]</scope>
    <source>
        <strain evidence="2">MFLUCC 19-0629</strain>
    </source>
</reference>
<protein>
    <submittedName>
        <fullName evidence="2">Uncharacterized protein</fullName>
    </submittedName>
</protein>
<evidence type="ECO:0000313" key="3">
    <source>
        <dbReference type="Proteomes" id="UP001369815"/>
    </source>
</evidence>
<feature type="compositionally biased region" description="Polar residues" evidence="1">
    <location>
        <begin position="121"/>
        <end position="138"/>
    </location>
</feature>